<evidence type="ECO:0000256" key="5">
    <source>
        <dbReference type="ARBA" id="ARBA00022525"/>
    </source>
</evidence>
<feature type="chain" id="PRO_5046616767" description="Beta-xylanase" evidence="13">
    <location>
        <begin position="24"/>
        <end position="449"/>
    </location>
</feature>
<feature type="active site" description="Nucleophile" evidence="11">
    <location>
        <position position="261"/>
    </location>
</feature>
<dbReference type="InterPro" id="IPR001000">
    <property type="entry name" value="GH10_dom"/>
</dbReference>
<evidence type="ECO:0000256" key="7">
    <source>
        <dbReference type="ARBA" id="ARBA00022801"/>
    </source>
</evidence>
<dbReference type="PANTHER" id="PTHR31490">
    <property type="entry name" value="GLYCOSYL HYDROLASE"/>
    <property type="match status" value="1"/>
</dbReference>
<dbReference type="PROSITE" id="PS51760">
    <property type="entry name" value="GH10_2"/>
    <property type="match status" value="1"/>
</dbReference>
<reference evidence="15 16" key="1">
    <citation type="submission" date="2023-01" db="EMBL/GenBank/DDBJ databases">
        <title>Analysis of 21 Apiospora genomes using comparative genomics revels a genus with tremendous synthesis potential of carbohydrate active enzymes and secondary metabolites.</title>
        <authorList>
            <person name="Sorensen T."/>
        </authorList>
    </citation>
    <scope>NUCLEOTIDE SEQUENCE [LARGE SCALE GENOMIC DNA]</scope>
    <source>
        <strain evidence="15 16">CBS 114990</strain>
    </source>
</reference>
<dbReference type="Gene3D" id="3.20.20.80">
    <property type="entry name" value="Glycosidases"/>
    <property type="match status" value="1"/>
</dbReference>
<evidence type="ECO:0000256" key="12">
    <source>
        <dbReference type="RuleBase" id="RU361174"/>
    </source>
</evidence>
<dbReference type="PANTHER" id="PTHR31490:SF35">
    <property type="entry name" value="ENDO-1,4-BETA-XYLANASE"/>
    <property type="match status" value="1"/>
</dbReference>
<keyword evidence="13" id="KW-0732">Signal</keyword>
<evidence type="ECO:0000256" key="9">
    <source>
        <dbReference type="ARBA" id="ARBA00023295"/>
    </source>
</evidence>
<organism evidence="15 16">
    <name type="scientific">Apiospora hydei</name>
    <dbReference type="NCBI Taxonomy" id="1337664"/>
    <lineage>
        <taxon>Eukaryota</taxon>
        <taxon>Fungi</taxon>
        <taxon>Dikarya</taxon>
        <taxon>Ascomycota</taxon>
        <taxon>Pezizomycotina</taxon>
        <taxon>Sordariomycetes</taxon>
        <taxon>Xylariomycetidae</taxon>
        <taxon>Amphisphaeriales</taxon>
        <taxon>Apiosporaceae</taxon>
        <taxon>Apiospora</taxon>
    </lineage>
</organism>
<evidence type="ECO:0000256" key="4">
    <source>
        <dbReference type="ARBA" id="ARBA00007495"/>
    </source>
</evidence>
<evidence type="ECO:0000256" key="1">
    <source>
        <dbReference type="ARBA" id="ARBA00000681"/>
    </source>
</evidence>
<keyword evidence="7 12" id="KW-0378">Hydrolase</keyword>
<dbReference type="SMART" id="SM00633">
    <property type="entry name" value="Glyco_10"/>
    <property type="match status" value="1"/>
</dbReference>
<feature type="signal peptide" evidence="13">
    <location>
        <begin position="1"/>
        <end position="23"/>
    </location>
</feature>
<dbReference type="RefSeq" id="XP_066666481.1">
    <property type="nucleotide sequence ID" value="XM_066814519.1"/>
</dbReference>
<comment type="caution">
    <text evidence="15">The sequence shown here is derived from an EMBL/GenBank/DDBJ whole genome shotgun (WGS) entry which is preliminary data.</text>
</comment>
<evidence type="ECO:0000313" key="15">
    <source>
        <dbReference type="EMBL" id="KAK8075541.1"/>
    </source>
</evidence>
<evidence type="ECO:0000256" key="8">
    <source>
        <dbReference type="ARBA" id="ARBA00023277"/>
    </source>
</evidence>
<dbReference type="Pfam" id="PF00331">
    <property type="entry name" value="Glyco_hydro_10"/>
    <property type="match status" value="1"/>
</dbReference>
<comment type="catalytic activity">
    <reaction evidence="1 12">
        <text>Endohydrolysis of (1-&gt;4)-beta-D-xylosidic linkages in xylans.</text>
        <dbReference type="EC" id="3.2.1.8"/>
    </reaction>
</comment>
<keyword evidence="6" id="KW-0858">Xylan degradation</keyword>
<dbReference type="GeneID" id="92047579"/>
<dbReference type="PROSITE" id="PS00591">
    <property type="entry name" value="GH10_1"/>
    <property type="match status" value="1"/>
</dbReference>
<evidence type="ECO:0000256" key="13">
    <source>
        <dbReference type="SAM" id="SignalP"/>
    </source>
</evidence>
<comment type="subcellular location">
    <subcellularLocation>
        <location evidence="2">Secreted</location>
    </subcellularLocation>
</comment>
<feature type="domain" description="GH10" evidence="14">
    <location>
        <begin position="22"/>
        <end position="340"/>
    </location>
</feature>
<keyword evidence="16" id="KW-1185">Reference proteome</keyword>
<evidence type="ECO:0000256" key="11">
    <source>
        <dbReference type="PROSITE-ProRule" id="PRU10061"/>
    </source>
</evidence>
<name>A0ABR1VWB3_9PEZI</name>
<dbReference type="Proteomes" id="UP001433268">
    <property type="component" value="Unassembled WGS sequence"/>
</dbReference>
<keyword evidence="9 12" id="KW-0326">Glycosidase</keyword>
<comment type="similarity">
    <text evidence="4 12">Belongs to the glycosyl hydrolase 10 (cellulase F) family.</text>
</comment>
<gene>
    <name evidence="15" type="ORF">PG997_010204</name>
</gene>
<dbReference type="InterPro" id="IPR031158">
    <property type="entry name" value="GH10_AS"/>
</dbReference>
<evidence type="ECO:0000256" key="2">
    <source>
        <dbReference type="ARBA" id="ARBA00004613"/>
    </source>
</evidence>
<evidence type="ECO:0000313" key="16">
    <source>
        <dbReference type="Proteomes" id="UP001433268"/>
    </source>
</evidence>
<dbReference type="EC" id="3.2.1.8" evidence="12"/>
<evidence type="ECO:0000259" key="14">
    <source>
        <dbReference type="PROSITE" id="PS51760"/>
    </source>
</evidence>
<dbReference type="EMBL" id="JAQQWN010000007">
    <property type="protein sequence ID" value="KAK8075541.1"/>
    <property type="molecule type" value="Genomic_DNA"/>
</dbReference>
<keyword evidence="5" id="KW-0964">Secreted</keyword>
<dbReference type="PRINTS" id="PR00134">
    <property type="entry name" value="GLHYDRLASE10"/>
</dbReference>
<dbReference type="InterPro" id="IPR017853">
    <property type="entry name" value="GH"/>
</dbReference>
<sequence>MHLLNSPAVTAAILLALSSGVTAQLNQLAKAAGKLYFGTAIHGEDLNDSSQQKYLGDSNDFGQATPGNEMKWDATEPNRGQFTFGNGDKIANFASSHGQMLRCHTLVWYAQLPGWVQNGNWNKDSLTSVINTHISNVVGHYKGKCYAWDVVNEALNEDGSYRNNPFLRILGDSYFAIAFDAAAKADPNTKLYYNDYNLETLSPKQRGAVKIVQLVRAAGKRIDGVGMQAHLIVGQSPSASTLQSVMQSYLDAGATEVAFTELDIRFPSLPATSAGLQQQAAEYGAVTSACLAVPGCVGITTWGFSDAHSWVPGTFPGNGDALLYDRNYQKKPAYSAISSILAAAKTSGGGGGGGTAVPTTTTLVTSTTTAAQPPPATTTTGNGGGWLCFSTVGAMRLSLISPDQNTNSNSRVNASVDPSRYVKMQKGKWLNRQQLVAFGEGEDGLPSIL</sequence>
<keyword evidence="10 12" id="KW-0624">Polysaccharide degradation</keyword>
<dbReference type="SUPFAM" id="SSF51445">
    <property type="entry name" value="(Trans)glycosidases"/>
    <property type="match status" value="1"/>
</dbReference>
<evidence type="ECO:0000256" key="6">
    <source>
        <dbReference type="ARBA" id="ARBA00022651"/>
    </source>
</evidence>
<protein>
    <recommendedName>
        <fullName evidence="12">Beta-xylanase</fullName>
        <ecNumber evidence="12">3.2.1.8</ecNumber>
    </recommendedName>
</protein>
<evidence type="ECO:0000256" key="3">
    <source>
        <dbReference type="ARBA" id="ARBA00004851"/>
    </source>
</evidence>
<proteinExistence type="inferred from homology"/>
<dbReference type="InterPro" id="IPR044846">
    <property type="entry name" value="GH10"/>
</dbReference>
<accession>A0ABR1VWB3</accession>
<keyword evidence="8 12" id="KW-0119">Carbohydrate metabolism</keyword>
<evidence type="ECO:0000256" key="10">
    <source>
        <dbReference type="ARBA" id="ARBA00023326"/>
    </source>
</evidence>
<comment type="pathway">
    <text evidence="3">Glycan degradation; xylan degradation.</text>
</comment>